<dbReference type="InterPro" id="IPR007861">
    <property type="entry name" value="DNA_mismatch_repair_MutS_clamp"/>
</dbReference>
<evidence type="ECO:0000259" key="11">
    <source>
        <dbReference type="PROSITE" id="PS00486"/>
    </source>
</evidence>
<dbReference type="NCBIfam" id="TIGR01070">
    <property type="entry name" value="mutS1"/>
    <property type="match status" value="1"/>
</dbReference>
<gene>
    <name evidence="9 12" type="primary">mutS</name>
    <name evidence="12" type="ORF">KEG57_40375</name>
</gene>
<evidence type="ECO:0000313" key="12">
    <source>
        <dbReference type="EMBL" id="MDC3986800.1"/>
    </source>
</evidence>
<dbReference type="GO" id="GO:0005829">
    <property type="term" value="C:cytosol"/>
    <property type="evidence" value="ECO:0007669"/>
    <property type="project" value="TreeGrafter"/>
</dbReference>
<dbReference type="NCBIfam" id="NF003810">
    <property type="entry name" value="PRK05399.1"/>
    <property type="match status" value="1"/>
</dbReference>
<feature type="domain" description="DNA mismatch repair proteins mutS family" evidence="11">
    <location>
        <begin position="719"/>
        <end position="735"/>
    </location>
</feature>
<dbReference type="InterPro" id="IPR007696">
    <property type="entry name" value="DNA_mismatch_repair_MutS_core"/>
</dbReference>
<dbReference type="InterPro" id="IPR036678">
    <property type="entry name" value="MutS_con_dom_sf"/>
</dbReference>
<dbReference type="InterPro" id="IPR036187">
    <property type="entry name" value="DNA_mismatch_repair_MutS_sf"/>
</dbReference>
<evidence type="ECO:0000256" key="9">
    <source>
        <dbReference type="HAMAP-Rule" id="MF_00096"/>
    </source>
</evidence>
<dbReference type="GO" id="GO:0030983">
    <property type="term" value="F:mismatched DNA binding"/>
    <property type="evidence" value="ECO:0007669"/>
    <property type="project" value="InterPro"/>
</dbReference>
<dbReference type="PIRSF" id="PIRSF037677">
    <property type="entry name" value="DNA_mis_repair_Msh6"/>
    <property type="match status" value="1"/>
</dbReference>
<keyword evidence="6 9" id="KW-0238">DNA-binding</keyword>
<dbReference type="FunFam" id="3.40.1170.10:FF:000001">
    <property type="entry name" value="DNA mismatch repair protein MutS"/>
    <property type="match status" value="1"/>
</dbReference>
<comment type="similarity">
    <text evidence="1 9 10">Belongs to the DNA mismatch repair MutS family.</text>
</comment>
<reference evidence="12 13" key="1">
    <citation type="submission" date="2021-04" db="EMBL/GenBank/DDBJ databases">
        <title>Genome analysis of Polyangium sp.</title>
        <authorList>
            <person name="Li Y."/>
            <person name="Wang J."/>
        </authorList>
    </citation>
    <scope>NUCLEOTIDE SEQUENCE [LARGE SCALE GENOMIC DNA]</scope>
    <source>
        <strain evidence="12 13">SDU14</strain>
    </source>
</reference>
<dbReference type="Proteomes" id="UP001151081">
    <property type="component" value="Unassembled WGS sequence"/>
</dbReference>
<dbReference type="InterPro" id="IPR007860">
    <property type="entry name" value="DNA_mmatch_repair_MutS_con_dom"/>
</dbReference>
<dbReference type="InterPro" id="IPR045076">
    <property type="entry name" value="MutS"/>
</dbReference>
<dbReference type="GO" id="GO:0003684">
    <property type="term" value="F:damaged DNA binding"/>
    <property type="evidence" value="ECO:0007669"/>
    <property type="project" value="UniProtKB-UniRule"/>
</dbReference>
<comment type="function">
    <text evidence="8 9">This protein is involved in the repair of mismatches in DNA. It is possible that it carries out the mismatch recognition step. This protein has a weak ATPase activity.</text>
</comment>
<evidence type="ECO:0000256" key="2">
    <source>
        <dbReference type="ARBA" id="ARBA00021982"/>
    </source>
</evidence>
<keyword evidence="13" id="KW-1185">Reference proteome</keyword>
<evidence type="ECO:0000256" key="4">
    <source>
        <dbReference type="ARBA" id="ARBA00022763"/>
    </source>
</evidence>
<evidence type="ECO:0000256" key="3">
    <source>
        <dbReference type="ARBA" id="ARBA00022741"/>
    </source>
</evidence>
<dbReference type="InterPro" id="IPR007695">
    <property type="entry name" value="DNA_mismatch_repair_MutS-lik_N"/>
</dbReference>
<dbReference type="SUPFAM" id="SSF55271">
    <property type="entry name" value="DNA repair protein MutS, domain I"/>
    <property type="match status" value="1"/>
</dbReference>
<dbReference type="PANTHER" id="PTHR11361">
    <property type="entry name" value="DNA MISMATCH REPAIR PROTEIN MUTS FAMILY MEMBER"/>
    <property type="match status" value="1"/>
</dbReference>
<dbReference type="PANTHER" id="PTHR11361:SF34">
    <property type="entry name" value="DNA MISMATCH REPAIR PROTEIN MSH1, MITOCHONDRIAL"/>
    <property type="match status" value="1"/>
</dbReference>
<dbReference type="SMART" id="SM00533">
    <property type="entry name" value="MUTSd"/>
    <property type="match status" value="1"/>
</dbReference>
<evidence type="ECO:0000256" key="5">
    <source>
        <dbReference type="ARBA" id="ARBA00022840"/>
    </source>
</evidence>
<dbReference type="InterPro" id="IPR005748">
    <property type="entry name" value="DNA_mismatch_repair_MutS"/>
</dbReference>
<dbReference type="PROSITE" id="PS00486">
    <property type="entry name" value="DNA_MISMATCH_REPAIR_2"/>
    <property type="match status" value="1"/>
</dbReference>
<feature type="binding site" evidence="9">
    <location>
        <begin position="645"/>
        <end position="652"/>
    </location>
    <ligand>
        <name>ATP</name>
        <dbReference type="ChEBI" id="CHEBI:30616"/>
    </ligand>
</feature>
<sequence>MRGSSSGKKLTPVMRQYEEAKAAHPDAILFFRMGDFYEMFREDAVISARLLDITLTSRNKGNPDEEPMAGVPHHAAAGYVARLLAFGHKVAICEQMADPATVKGIVPRQVVRVITPGLVTDTEQLDARANHYLVAVDNESGNAERGIALLDLSTGELSAGTISDLASLLAELARCDPREVLVGGGLDPDVKKGAGLAAPRAVLREDEPLDDGDVAATIDASVAEPIAAEAASTLPLAARRAAARALRFAHKCTPGSPLPVRRIAPYDPTGTMRIDETAQVHLELVRGADGSRKGTLLETVDATVTPAGARLLRRRLLAPLLDVASIRRRLDEVQAFVENPRARGELREALGRVGDLERLSVRAVLREATPKDLGALRDGLLAAPAAVAATRSIVDTAGGLGAELGLSERSPQRSTSETRELFGAEVDTLPELAAKLAAALVDRPPALAREGGFVREEYDAELATQRRLARGGAEEMTKLEAELREKTGAGSLRIRFTRVFGWYIEVTKTHLGKVPPDFRRKQTVAGGERFTSDRLDELADGLENAESRALARETDIFEGLVRTVAENAERIRKLARTLASWDVAAALADVAHRQDYVRPVIDMGDALVIESGRHPVVERLAAAGRFVPNDTALDLGGERLWLLTGPNMAGKSTLMRQVALITILAQAGSFVPAQAARIGLVDRVLSRVGASDNVARGESTFMVEMRETATILRDATRRSLVILDEIGRGTSTYDGLAIAWAVAEHLYDAVGCRAMFATHYHELTELAQHGPGVANWSVSAREHGGDVVFLHKLVKGPASRSYGVAVARLAGVPEPVLARAKAILSTLEAGAPLPSGKHATMRGRTRQGSVQLDLFAKAKPDTDAAAPVLETLRAVEVERLTPLDALTFVARLKSLLPS</sequence>
<dbReference type="Pfam" id="PF00488">
    <property type="entry name" value="MutS_V"/>
    <property type="match status" value="1"/>
</dbReference>
<dbReference type="GO" id="GO:0140664">
    <property type="term" value="F:ATP-dependent DNA damage sensor activity"/>
    <property type="evidence" value="ECO:0007669"/>
    <property type="project" value="InterPro"/>
</dbReference>
<dbReference type="InterPro" id="IPR017261">
    <property type="entry name" value="DNA_mismatch_repair_MutS/MSH"/>
</dbReference>
<dbReference type="SUPFAM" id="SSF48334">
    <property type="entry name" value="DNA repair protein MutS, domain III"/>
    <property type="match status" value="1"/>
</dbReference>
<dbReference type="Gene3D" id="3.40.1170.10">
    <property type="entry name" value="DNA repair protein MutS, domain I"/>
    <property type="match status" value="1"/>
</dbReference>
<evidence type="ECO:0000256" key="8">
    <source>
        <dbReference type="ARBA" id="ARBA00024647"/>
    </source>
</evidence>
<dbReference type="Pfam" id="PF01624">
    <property type="entry name" value="MutS_I"/>
    <property type="match status" value="1"/>
</dbReference>
<dbReference type="Gene3D" id="3.40.50.300">
    <property type="entry name" value="P-loop containing nucleotide triphosphate hydrolases"/>
    <property type="match status" value="1"/>
</dbReference>
<evidence type="ECO:0000256" key="6">
    <source>
        <dbReference type="ARBA" id="ARBA00023125"/>
    </source>
</evidence>
<evidence type="ECO:0000256" key="7">
    <source>
        <dbReference type="ARBA" id="ARBA00023204"/>
    </source>
</evidence>
<dbReference type="InterPro" id="IPR016151">
    <property type="entry name" value="DNA_mismatch_repair_MutS_N"/>
</dbReference>
<dbReference type="CDD" id="cd03284">
    <property type="entry name" value="ABC_MutS1"/>
    <property type="match status" value="1"/>
</dbReference>
<accession>A0A9X3XCI1</accession>
<dbReference type="InterPro" id="IPR027417">
    <property type="entry name" value="P-loop_NTPase"/>
</dbReference>
<keyword evidence="4 9" id="KW-0227">DNA damage</keyword>
<dbReference type="AlphaFoldDB" id="A0A9X3XCI1"/>
<proteinExistence type="inferred from homology"/>
<dbReference type="SUPFAM" id="SSF52540">
    <property type="entry name" value="P-loop containing nucleoside triphosphate hydrolases"/>
    <property type="match status" value="1"/>
</dbReference>
<dbReference type="Pfam" id="PF05192">
    <property type="entry name" value="MutS_III"/>
    <property type="match status" value="1"/>
</dbReference>
<dbReference type="GO" id="GO:0005524">
    <property type="term" value="F:ATP binding"/>
    <property type="evidence" value="ECO:0007669"/>
    <property type="project" value="UniProtKB-UniRule"/>
</dbReference>
<evidence type="ECO:0000256" key="10">
    <source>
        <dbReference type="RuleBase" id="RU003756"/>
    </source>
</evidence>
<dbReference type="Gene3D" id="3.30.420.110">
    <property type="entry name" value="MutS, connector domain"/>
    <property type="match status" value="1"/>
</dbReference>
<dbReference type="FunFam" id="3.40.50.300:FF:000870">
    <property type="entry name" value="MutS protein homolog 4"/>
    <property type="match status" value="1"/>
</dbReference>
<dbReference type="Pfam" id="PF05188">
    <property type="entry name" value="MutS_II"/>
    <property type="match status" value="1"/>
</dbReference>
<dbReference type="EMBL" id="JAGTJJ010000044">
    <property type="protein sequence ID" value="MDC3986800.1"/>
    <property type="molecule type" value="Genomic_DNA"/>
</dbReference>
<name>A0A9X3XCI1_9BACT</name>
<dbReference type="RefSeq" id="WP_272422473.1">
    <property type="nucleotide sequence ID" value="NZ_JAGTJJ010000044.1"/>
</dbReference>
<dbReference type="Gene3D" id="1.10.1420.10">
    <property type="match status" value="2"/>
</dbReference>
<evidence type="ECO:0000313" key="13">
    <source>
        <dbReference type="Proteomes" id="UP001151081"/>
    </source>
</evidence>
<dbReference type="HAMAP" id="MF_00096">
    <property type="entry name" value="MutS"/>
    <property type="match status" value="1"/>
</dbReference>
<dbReference type="SUPFAM" id="SSF53150">
    <property type="entry name" value="DNA repair protein MutS, domain II"/>
    <property type="match status" value="1"/>
</dbReference>
<dbReference type="Pfam" id="PF05190">
    <property type="entry name" value="MutS_IV"/>
    <property type="match status" value="1"/>
</dbReference>
<comment type="caution">
    <text evidence="12">The sequence shown here is derived from an EMBL/GenBank/DDBJ whole genome shotgun (WGS) entry which is preliminary data.</text>
</comment>
<keyword evidence="5 9" id="KW-0067">ATP-binding</keyword>
<dbReference type="InterPro" id="IPR000432">
    <property type="entry name" value="DNA_mismatch_repair_MutS_C"/>
</dbReference>
<keyword evidence="7 9" id="KW-0234">DNA repair</keyword>
<keyword evidence="3 9" id="KW-0547">Nucleotide-binding</keyword>
<organism evidence="12 13">
    <name type="scientific">Polyangium jinanense</name>
    <dbReference type="NCBI Taxonomy" id="2829994"/>
    <lineage>
        <taxon>Bacteria</taxon>
        <taxon>Pseudomonadati</taxon>
        <taxon>Myxococcota</taxon>
        <taxon>Polyangia</taxon>
        <taxon>Polyangiales</taxon>
        <taxon>Polyangiaceae</taxon>
        <taxon>Polyangium</taxon>
    </lineage>
</organism>
<evidence type="ECO:0000256" key="1">
    <source>
        <dbReference type="ARBA" id="ARBA00006271"/>
    </source>
</evidence>
<dbReference type="GO" id="GO:0006298">
    <property type="term" value="P:mismatch repair"/>
    <property type="evidence" value="ECO:0007669"/>
    <property type="project" value="UniProtKB-UniRule"/>
</dbReference>
<protein>
    <recommendedName>
        <fullName evidence="2 9">DNA mismatch repair protein MutS</fullName>
    </recommendedName>
</protein>
<dbReference type="SMART" id="SM00534">
    <property type="entry name" value="MUTSac"/>
    <property type="match status" value="1"/>
</dbReference>